<comment type="caution">
    <text evidence="2">The sequence shown here is derived from an EMBL/GenBank/DDBJ whole genome shotgun (WGS) entry which is preliminary data.</text>
</comment>
<keyword evidence="1" id="KW-0732">Signal</keyword>
<name>A0ABT4ABA7_9BACT</name>
<feature type="chain" id="PRO_5046625695" description="Lipoprotein" evidence="1">
    <location>
        <begin position="23"/>
        <end position="329"/>
    </location>
</feature>
<gene>
    <name evidence="2" type="ORF">OV287_31330</name>
</gene>
<reference evidence="2 3" key="1">
    <citation type="submission" date="2022-11" db="EMBL/GenBank/DDBJ databases">
        <title>Minimal conservation of predation-associated metabolite biosynthetic gene clusters underscores biosynthetic potential of Myxococcota including descriptions for ten novel species: Archangium lansinium sp. nov., Myxococcus landrumus sp. nov., Nannocystis bai.</title>
        <authorList>
            <person name="Ahearne A."/>
            <person name="Stevens C."/>
            <person name="Phillips K."/>
        </authorList>
    </citation>
    <scope>NUCLEOTIDE SEQUENCE [LARGE SCALE GENOMIC DNA]</scope>
    <source>
        <strain evidence="2 3">MIWBW</strain>
    </source>
</reference>
<keyword evidence="3" id="KW-1185">Reference proteome</keyword>
<accession>A0ABT4ABA7</accession>
<dbReference type="Proteomes" id="UP001207654">
    <property type="component" value="Unassembled WGS sequence"/>
</dbReference>
<organism evidence="2 3">
    <name type="scientific">Archangium lansingense</name>
    <dbReference type="NCBI Taxonomy" id="2995310"/>
    <lineage>
        <taxon>Bacteria</taxon>
        <taxon>Pseudomonadati</taxon>
        <taxon>Myxococcota</taxon>
        <taxon>Myxococcia</taxon>
        <taxon>Myxococcales</taxon>
        <taxon>Cystobacterineae</taxon>
        <taxon>Archangiaceae</taxon>
        <taxon>Archangium</taxon>
    </lineage>
</organism>
<evidence type="ECO:0000256" key="1">
    <source>
        <dbReference type="SAM" id="SignalP"/>
    </source>
</evidence>
<dbReference type="PROSITE" id="PS51257">
    <property type="entry name" value="PROKAR_LIPOPROTEIN"/>
    <property type="match status" value="1"/>
</dbReference>
<sequence length="329" mass="34870">MRRIGSALLALSLLAGCGGTEAEPSSESLERQQAPLTTTDVDVAPECQGILTFVNTATFAKLDAFLPSDVVTNLVNRRATSQFVSLADLLTVPLVGPARLEQIESGARTQGLIGASCVGIENELALSTDDAARMVSLVNSISSTELHDVLPYAWNGAVNLLATRPFTSVQGIANTTGIGSVSLRNIRNAATLSAPLETLIAAVNASVGGNGGLVMARHFDRWELLTGHGYYNYQADCFGFDDEDLPWGMTGDPTPVDGSVVYQHIAARVSSQLPIVTAGLANLAALTQNRTFKGCHVGYADDPWSSHSVTFFVDEETGFGVMTDSFWVE</sequence>
<evidence type="ECO:0008006" key="4">
    <source>
        <dbReference type="Google" id="ProtNLM"/>
    </source>
</evidence>
<evidence type="ECO:0000313" key="2">
    <source>
        <dbReference type="EMBL" id="MCY1078963.1"/>
    </source>
</evidence>
<dbReference type="RefSeq" id="WP_267537721.1">
    <property type="nucleotide sequence ID" value="NZ_JAPNKA010000001.1"/>
</dbReference>
<proteinExistence type="predicted"/>
<protein>
    <recommendedName>
        <fullName evidence="4">Lipoprotein</fullName>
    </recommendedName>
</protein>
<feature type="signal peptide" evidence="1">
    <location>
        <begin position="1"/>
        <end position="22"/>
    </location>
</feature>
<evidence type="ECO:0000313" key="3">
    <source>
        <dbReference type="Proteomes" id="UP001207654"/>
    </source>
</evidence>
<dbReference type="EMBL" id="JAPNKA010000001">
    <property type="protein sequence ID" value="MCY1078963.1"/>
    <property type="molecule type" value="Genomic_DNA"/>
</dbReference>